<comment type="caution">
    <text evidence="4">The sequence shown here is derived from an EMBL/GenBank/DDBJ whole genome shotgun (WGS) entry which is preliminary data.</text>
</comment>
<feature type="domain" description="Glycosyl transferase family 1" evidence="2">
    <location>
        <begin position="173"/>
        <end position="308"/>
    </location>
</feature>
<dbReference type="InterPro" id="IPR001296">
    <property type="entry name" value="Glyco_trans_1"/>
</dbReference>
<name>A0ABS8K018_9BURK</name>
<sequence>MRIAQIAPLYEAVPPYAYGATERVVSYLTEELVARGHDVTLFATADSTTTARLVPVCSRGLWRDAAVWDTLTHHMRQIGLVIRHAGQFDLIHFHGEPLHFAWADQLPCRTLTTLHGRLLPHDHGPLFHEFARVPLVSISASQRRPVPWANWLGTVHHGLPPREFDYQPAAGSYLLFLGRMMPEKRPDLAIEIARRSGVPLKMAAKIHPGERDYFRERIAPLLRRSTDCVDYLGEVGGAERRQLLANARALLLPIEWDEPFGMVMIEALACGTPVIAFRRGAVPELLEEGVSGLMVDNTDEAVEAVARVGRLERAACRAAFERRFTAARMTDDYLSLYQSLLTPNADADADTAALPRKAAASDGERPLSPLEPL</sequence>
<dbReference type="Pfam" id="PF13439">
    <property type="entry name" value="Glyco_transf_4"/>
    <property type="match status" value="1"/>
</dbReference>
<reference evidence="4 5" key="1">
    <citation type="submission" date="2021-11" db="EMBL/GenBank/DDBJ databases">
        <authorList>
            <person name="Oh E.-T."/>
            <person name="Kim S.-B."/>
        </authorList>
    </citation>
    <scope>NUCLEOTIDE SEQUENCE [LARGE SCALE GENOMIC DNA]</scope>
    <source>
        <strain evidence="4 5">MMS20-SJTR3</strain>
    </source>
</reference>
<proteinExistence type="predicted"/>
<evidence type="ECO:0000313" key="5">
    <source>
        <dbReference type="Proteomes" id="UP001431019"/>
    </source>
</evidence>
<keyword evidence="5" id="KW-1185">Reference proteome</keyword>
<dbReference type="PANTHER" id="PTHR12526">
    <property type="entry name" value="GLYCOSYLTRANSFERASE"/>
    <property type="match status" value="1"/>
</dbReference>
<protein>
    <submittedName>
        <fullName evidence="4">Glycosyltransferase family 4 protein</fullName>
    </submittedName>
</protein>
<gene>
    <name evidence="4" type="ORF">LJ656_23130</name>
</gene>
<dbReference type="EMBL" id="JAJITD010000012">
    <property type="protein sequence ID" value="MCC8395485.1"/>
    <property type="molecule type" value="Genomic_DNA"/>
</dbReference>
<accession>A0ABS8K018</accession>
<dbReference type="Proteomes" id="UP001431019">
    <property type="component" value="Unassembled WGS sequence"/>
</dbReference>
<evidence type="ECO:0000259" key="3">
    <source>
        <dbReference type="Pfam" id="PF13439"/>
    </source>
</evidence>
<feature type="region of interest" description="Disordered" evidence="1">
    <location>
        <begin position="352"/>
        <end position="373"/>
    </location>
</feature>
<dbReference type="Gene3D" id="3.40.50.2000">
    <property type="entry name" value="Glycogen Phosphorylase B"/>
    <property type="match status" value="2"/>
</dbReference>
<dbReference type="Pfam" id="PF00534">
    <property type="entry name" value="Glycos_transf_1"/>
    <property type="match status" value="1"/>
</dbReference>
<evidence type="ECO:0000256" key="1">
    <source>
        <dbReference type="SAM" id="MobiDB-lite"/>
    </source>
</evidence>
<evidence type="ECO:0000313" key="4">
    <source>
        <dbReference type="EMBL" id="MCC8395485.1"/>
    </source>
</evidence>
<dbReference type="CDD" id="cd03802">
    <property type="entry name" value="GT4_AviGT4-like"/>
    <property type="match status" value="1"/>
</dbReference>
<dbReference type="PANTHER" id="PTHR12526:SF595">
    <property type="entry name" value="BLL5217 PROTEIN"/>
    <property type="match status" value="1"/>
</dbReference>
<evidence type="ECO:0000259" key="2">
    <source>
        <dbReference type="Pfam" id="PF00534"/>
    </source>
</evidence>
<dbReference type="RefSeq" id="WP_230511846.1">
    <property type="nucleotide sequence ID" value="NZ_JAJITD010000012.1"/>
</dbReference>
<dbReference type="InterPro" id="IPR028098">
    <property type="entry name" value="Glyco_trans_4-like_N"/>
</dbReference>
<dbReference type="SUPFAM" id="SSF53756">
    <property type="entry name" value="UDP-Glycosyltransferase/glycogen phosphorylase"/>
    <property type="match status" value="1"/>
</dbReference>
<feature type="domain" description="Glycosyltransferase subfamily 4-like N-terminal" evidence="3">
    <location>
        <begin position="22"/>
        <end position="123"/>
    </location>
</feature>
<organism evidence="4 5">
    <name type="scientific">Paraburkholderia sejongensis</name>
    <dbReference type="NCBI Taxonomy" id="2886946"/>
    <lineage>
        <taxon>Bacteria</taxon>
        <taxon>Pseudomonadati</taxon>
        <taxon>Pseudomonadota</taxon>
        <taxon>Betaproteobacteria</taxon>
        <taxon>Burkholderiales</taxon>
        <taxon>Burkholderiaceae</taxon>
        <taxon>Paraburkholderia</taxon>
    </lineage>
</organism>